<evidence type="ECO:0000256" key="5">
    <source>
        <dbReference type="ARBA" id="ARBA00022980"/>
    </source>
</evidence>
<evidence type="ECO:0000256" key="7">
    <source>
        <dbReference type="ARBA" id="ARBA00035136"/>
    </source>
</evidence>
<dbReference type="InterPro" id="IPR002583">
    <property type="entry name" value="Ribosomal_bS20"/>
</dbReference>
<dbReference type="HAMAP" id="MF_00500">
    <property type="entry name" value="Ribosomal_bS20"/>
    <property type="match status" value="1"/>
</dbReference>
<dbReference type="SUPFAM" id="SSF46992">
    <property type="entry name" value="Ribosomal protein S20"/>
    <property type="match status" value="1"/>
</dbReference>
<keyword evidence="4 8" id="KW-0694">RNA-binding</keyword>
<evidence type="ECO:0000256" key="4">
    <source>
        <dbReference type="ARBA" id="ARBA00022884"/>
    </source>
</evidence>
<dbReference type="InterPro" id="IPR036510">
    <property type="entry name" value="Ribosomal_bS20_sf"/>
</dbReference>
<evidence type="ECO:0000256" key="3">
    <source>
        <dbReference type="ARBA" id="ARBA00022730"/>
    </source>
</evidence>
<evidence type="ECO:0000256" key="2">
    <source>
        <dbReference type="ARBA" id="ARBA00007634"/>
    </source>
</evidence>
<comment type="caution">
    <text evidence="9">The sequence shown here is derived from an EMBL/GenBank/DDBJ whole genome shotgun (WGS) entry which is preliminary data.</text>
</comment>
<comment type="similarity">
    <text evidence="2 8">Belongs to the bacterial ribosomal protein bS20 family.</text>
</comment>
<dbReference type="EMBL" id="DRLD01000255">
    <property type="protein sequence ID" value="HED10844.1"/>
    <property type="molecule type" value="Genomic_DNA"/>
</dbReference>
<organism evidence="9">
    <name type="scientific">Caldithrix abyssi</name>
    <dbReference type="NCBI Taxonomy" id="187145"/>
    <lineage>
        <taxon>Bacteria</taxon>
        <taxon>Pseudomonadati</taxon>
        <taxon>Calditrichota</taxon>
        <taxon>Calditrichia</taxon>
        <taxon>Calditrichales</taxon>
        <taxon>Calditrichaceae</taxon>
        <taxon>Caldithrix</taxon>
    </lineage>
</organism>
<keyword evidence="3 8" id="KW-0699">rRNA-binding</keyword>
<evidence type="ECO:0000313" key="9">
    <source>
        <dbReference type="EMBL" id="HED10844.1"/>
    </source>
</evidence>
<comment type="function">
    <text evidence="1 8">Binds directly to 16S ribosomal RNA.</text>
</comment>
<protein>
    <recommendedName>
        <fullName evidence="7 8">Small ribosomal subunit protein bS20</fullName>
    </recommendedName>
</protein>
<dbReference type="Proteomes" id="UP000886005">
    <property type="component" value="Unassembled WGS sequence"/>
</dbReference>
<name>A0A7V1M065_CALAY</name>
<evidence type="ECO:0000256" key="8">
    <source>
        <dbReference type="HAMAP-Rule" id="MF_00500"/>
    </source>
</evidence>
<dbReference type="Gene3D" id="1.20.58.110">
    <property type="entry name" value="Ribosomal protein S20"/>
    <property type="match status" value="1"/>
</dbReference>
<dbReference type="GO" id="GO:0003735">
    <property type="term" value="F:structural constituent of ribosome"/>
    <property type="evidence" value="ECO:0007669"/>
    <property type="project" value="InterPro"/>
</dbReference>
<dbReference type="AlphaFoldDB" id="A0A7V1M065"/>
<gene>
    <name evidence="8 9" type="primary">rpsT</name>
    <name evidence="9" type="ORF">ENJ10_09170</name>
</gene>
<proteinExistence type="inferred from homology"/>
<dbReference type="NCBIfam" id="TIGR00029">
    <property type="entry name" value="S20"/>
    <property type="match status" value="1"/>
</dbReference>
<evidence type="ECO:0000256" key="6">
    <source>
        <dbReference type="ARBA" id="ARBA00023274"/>
    </source>
</evidence>
<accession>A0A7V1M065</accession>
<dbReference type="Pfam" id="PF01649">
    <property type="entry name" value="Ribosomal_S20p"/>
    <property type="match status" value="1"/>
</dbReference>
<dbReference type="GO" id="GO:0006412">
    <property type="term" value="P:translation"/>
    <property type="evidence" value="ECO:0007669"/>
    <property type="project" value="UniProtKB-UniRule"/>
</dbReference>
<keyword evidence="5 8" id="KW-0689">Ribosomal protein</keyword>
<reference evidence="9" key="1">
    <citation type="journal article" date="2020" name="mSystems">
        <title>Genome- and Community-Level Interaction Insights into Carbon Utilization and Element Cycling Functions of Hydrothermarchaeota in Hydrothermal Sediment.</title>
        <authorList>
            <person name="Zhou Z."/>
            <person name="Liu Y."/>
            <person name="Xu W."/>
            <person name="Pan J."/>
            <person name="Luo Z.H."/>
            <person name="Li M."/>
        </authorList>
    </citation>
    <scope>NUCLEOTIDE SEQUENCE [LARGE SCALE GENOMIC DNA]</scope>
    <source>
        <strain evidence="9">HyVt-456</strain>
    </source>
</reference>
<dbReference type="PANTHER" id="PTHR33398:SF1">
    <property type="entry name" value="SMALL RIBOSOMAL SUBUNIT PROTEIN BS20C"/>
    <property type="match status" value="1"/>
</dbReference>
<sequence length="84" mass="9835">MAHHKSAIKRIRTSLKQRAYNRVNRSRMREAIKAVLNSENKEQATENLKTAYRLLDQMVKKNIIHKNKAANQKSRLARFVNSMS</sequence>
<dbReference type="GO" id="GO:0070181">
    <property type="term" value="F:small ribosomal subunit rRNA binding"/>
    <property type="evidence" value="ECO:0007669"/>
    <property type="project" value="TreeGrafter"/>
</dbReference>
<keyword evidence="6 8" id="KW-0687">Ribonucleoprotein</keyword>
<evidence type="ECO:0000256" key="1">
    <source>
        <dbReference type="ARBA" id="ARBA00003134"/>
    </source>
</evidence>
<dbReference type="PANTHER" id="PTHR33398">
    <property type="entry name" value="30S RIBOSOMAL PROTEIN S20"/>
    <property type="match status" value="1"/>
</dbReference>
<dbReference type="GO" id="GO:0015935">
    <property type="term" value="C:small ribosomal subunit"/>
    <property type="evidence" value="ECO:0007669"/>
    <property type="project" value="TreeGrafter"/>
</dbReference>